<accession>A0A0B1T719</accession>
<dbReference type="GO" id="GO:0051603">
    <property type="term" value="P:proteolysis involved in protein catabolic process"/>
    <property type="evidence" value="ECO:0007669"/>
    <property type="project" value="TreeGrafter"/>
</dbReference>
<dbReference type="GO" id="GO:0016887">
    <property type="term" value="F:ATP hydrolysis activity"/>
    <property type="evidence" value="ECO:0007669"/>
    <property type="project" value="TreeGrafter"/>
</dbReference>
<keyword evidence="2" id="KW-1185">Reference proteome</keyword>
<dbReference type="InterPro" id="IPR050052">
    <property type="entry name" value="ATP-dep_Clp_protease_ClpX"/>
</dbReference>
<dbReference type="GO" id="GO:0005759">
    <property type="term" value="C:mitochondrial matrix"/>
    <property type="evidence" value="ECO:0007669"/>
    <property type="project" value="TreeGrafter"/>
</dbReference>
<proteinExistence type="predicted"/>
<dbReference type="AlphaFoldDB" id="A0A0B1T719"/>
<sequence length="109" mass="12081">MFRFGMVPELVGRFPILVPFHALDEKMLVRVLQEPGNNLISQAQQLFAMDKMQLRSIMEKVLLQAKFECPGTATQTVVITGAVVRGESPYMTLSAPKKKDSSGDVTTPK</sequence>
<dbReference type="GO" id="GO:0005524">
    <property type="term" value="F:ATP binding"/>
    <property type="evidence" value="ECO:0007669"/>
    <property type="project" value="TreeGrafter"/>
</dbReference>
<gene>
    <name evidence="1" type="ORF">OESDEN_08168</name>
</gene>
<dbReference type="PANTHER" id="PTHR48102:SF7">
    <property type="entry name" value="ATP-DEPENDENT CLP PROTEASE ATP-BINDING SUBUNIT CLPX-LIKE, MITOCHONDRIAL"/>
    <property type="match status" value="1"/>
</dbReference>
<dbReference type="Gene3D" id="1.10.8.60">
    <property type="match status" value="2"/>
</dbReference>
<reference evidence="1 2" key="1">
    <citation type="submission" date="2014-03" db="EMBL/GenBank/DDBJ databases">
        <title>Draft genome of the hookworm Oesophagostomum dentatum.</title>
        <authorList>
            <person name="Mitreva M."/>
        </authorList>
    </citation>
    <scope>NUCLEOTIDE SEQUENCE [LARGE SCALE GENOMIC DNA]</scope>
    <source>
        <strain evidence="1 2">OD-Hann</strain>
    </source>
</reference>
<protein>
    <submittedName>
        <fullName evidence="1">Uncharacterized protein</fullName>
    </submittedName>
</protein>
<dbReference type="Proteomes" id="UP000053660">
    <property type="component" value="Unassembled WGS sequence"/>
</dbReference>
<organism evidence="1 2">
    <name type="scientific">Oesophagostomum dentatum</name>
    <name type="common">Nodular worm</name>
    <dbReference type="NCBI Taxonomy" id="61180"/>
    <lineage>
        <taxon>Eukaryota</taxon>
        <taxon>Metazoa</taxon>
        <taxon>Ecdysozoa</taxon>
        <taxon>Nematoda</taxon>
        <taxon>Chromadorea</taxon>
        <taxon>Rhabditida</taxon>
        <taxon>Rhabditina</taxon>
        <taxon>Rhabditomorpha</taxon>
        <taxon>Strongyloidea</taxon>
        <taxon>Strongylidae</taxon>
        <taxon>Oesophagostomum</taxon>
    </lineage>
</organism>
<dbReference type="PANTHER" id="PTHR48102">
    <property type="entry name" value="ATP-DEPENDENT CLP PROTEASE ATP-BINDING SUBUNIT CLPX-LIKE, MITOCHONDRIAL-RELATED"/>
    <property type="match status" value="1"/>
</dbReference>
<evidence type="ECO:0000313" key="2">
    <source>
        <dbReference type="Proteomes" id="UP000053660"/>
    </source>
</evidence>
<dbReference type="EMBL" id="KN551684">
    <property type="protein sequence ID" value="KHJ91951.1"/>
    <property type="molecule type" value="Genomic_DNA"/>
</dbReference>
<evidence type="ECO:0000313" key="1">
    <source>
        <dbReference type="EMBL" id="KHJ91951.1"/>
    </source>
</evidence>
<dbReference type="OrthoDB" id="1721884at2759"/>
<name>A0A0B1T719_OESDE</name>